<name>A0AA89CBQ5_PINIB</name>
<comment type="caution">
    <text evidence="2">The sequence shown here is derived from an EMBL/GenBank/DDBJ whole genome shotgun (WGS) entry which is preliminary data.</text>
</comment>
<dbReference type="Pfam" id="PF26215">
    <property type="entry name" value="HTH_animal"/>
    <property type="match status" value="1"/>
</dbReference>
<accession>A0AA89CBQ5</accession>
<sequence length="384" mass="44416">MPPGRPIISQKQTATEKIGHYTDYFLVPIVQKQNSYIKDTMDFIKKIESLECPSNSLLISYDVTSMYTNMTFDELLSAVRKAITECDLGSYVNIPIPDTDDIIFLLKCVLENNLFEFNGKYYKQTIGAAMGAVPSPEICDIRMYEITKEILNQYEHRNKIVFHGRFRDDGFIIFNGSLEEATRFFEIGNHVHPLLKFTYEISESSMVFLDTVIYKGIRFTESGVLDTKSYIKPTNSFQFLHRTSAHHKSVFKGFIKGDCIRHARNTSSRDILIKELSDFKIQLLKRGYSEKETDAIISQIRAADRNKFTNKKRKNKNKQIPNVLITKYDPRINGIKKKLMKYWSTVMNDEQCKKIFTAEPMVAFSKYKNIGDLVTHSLLFKVDS</sequence>
<dbReference type="InterPro" id="IPR000477">
    <property type="entry name" value="RT_dom"/>
</dbReference>
<dbReference type="InterPro" id="IPR058912">
    <property type="entry name" value="HTH_animal"/>
</dbReference>
<protein>
    <recommendedName>
        <fullName evidence="1">Reverse transcriptase domain-containing protein</fullName>
    </recommendedName>
</protein>
<dbReference type="AlphaFoldDB" id="A0AA89CBQ5"/>
<organism evidence="2 3">
    <name type="scientific">Pinctada imbricata</name>
    <name type="common">Atlantic pearl-oyster</name>
    <name type="synonym">Pinctada martensii</name>
    <dbReference type="NCBI Taxonomy" id="66713"/>
    <lineage>
        <taxon>Eukaryota</taxon>
        <taxon>Metazoa</taxon>
        <taxon>Spiralia</taxon>
        <taxon>Lophotrochozoa</taxon>
        <taxon>Mollusca</taxon>
        <taxon>Bivalvia</taxon>
        <taxon>Autobranchia</taxon>
        <taxon>Pteriomorphia</taxon>
        <taxon>Pterioida</taxon>
        <taxon>Pterioidea</taxon>
        <taxon>Pteriidae</taxon>
        <taxon>Pinctada</taxon>
    </lineage>
</organism>
<dbReference type="EMBL" id="VSWD01000001">
    <property type="protein sequence ID" value="KAK3108507.1"/>
    <property type="molecule type" value="Genomic_DNA"/>
</dbReference>
<feature type="domain" description="Reverse transcriptase" evidence="1">
    <location>
        <begin position="1"/>
        <end position="219"/>
    </location>
</feature>
<dbReference type="PROSITE" id="PS50878">
    <property type="entry name" value="RT_POL"/>
    <property type="match status" value="1"/>
</dbReference>
<evidence type="ECO:0000313" key="2">
    <source>
        <dbReference type="EMBL" id="KAK3108507.1"/>
    </source>
</evidence>
<keyword evidence="3" id="KW-1185">Reference proteome</keyword>
<dbReference type="Proteomes" id="UP001186944">
    <property type="component" value="Unassembled WGS sequence"/>
</dbReference>
<dbReference type="PANTHER" id="PTHR21301">
    <property type="entry name" value="REVERSE TRANSCRIPTASE"/>
    <property type="match status" value="1"/>
</dbReference>
<gene>
    <name evidence="2" type="ORF">FSP39_009450</name>
</gene>
<proteinExistence type="predicted"/>
<dbReference type="PANTHER" id="PTHR21301:SF10">
    <property type="entry name" value="REVERSE TRANSCRIPTASE DOMAIN-CONTAINING PROTEIN"/>
    <property type="match status" value="1"/>
</dbReference>
<evidence type="ECO:0000313" key="3">
    <source>
        <dbReference type="Proteomes" id="UP001186944"/>
    </source>
</evidence>
<evidence type="ECO:0000259" key="1">
    <source>
        <dbReference type="PROSITE" id="PS50878"/>
    </source>
</evidence>
<reference evidence="2" key="1">
    <citation type="submission" date="2019-08" db="EMBL/GenBank/DDBJ databases">
        <title>The improved chromosome-level genome for the pearl oyster Pinctada fucata martensii using PacBio sequencing and Hi-C.</title>
        <authorList>
            <person name="Zheng Z."/>
        </authorList>
    </citation>
    <scope>NUCLEOTIDE SEQUENCE</scope>
    <source>
        <strain evidence="2">ZZ-2019</strain>
        <tissue evidence="2">Adductor muscle</tissue>
    </source>
</reference>